<dbReference type="AlphaFoldDB" id="W7XDG7"/>
<evidence type="ECO:0000313" key="1">
    <source>
        <dbReference type="EMBL" id="EWS74688.1"/>
    </source>
</evidence>
<dbReference type="GeneID" id="24439377"/>
<dbReference type="RefSeq" id="XP_012652778.1">
    <property type="nucleotide sequence ID" value="XM_012797324.1"/>
</dbReference>
<dbReference type="KEGG" id="tet:TTHERM_000522689"/>
<name>W7XDG7_TETTS</name>
<dbReference type="InterPro" id="IPR007364">
    <property type="entry name" value="SFM1-like"/>
</dbReference>
<accession>W7XDG7</accession>
<dbReference type="GO" id="GO:0032259">
    <property type="term" value="P:methylation"/>
    <property type="evidence" value="ECO:0007669"/>
    <property type="project" value="UniProtKB-KW"/>
</dbReference>
<keyword evidence="1" id="KW-0808">Transferase</keyword>
<dbReference type="InParanoid" id="W7XDG7"/>
<dbReference type="CDD" id="cd18090">
    <property type="entry name" value="Arginine_MT_Sfm1"/>
    <property type="match status" value="1"/>
</dbReference>
<dbReference type="STRING" id="312017.W7XDG7"/>
<dbReference type="eggNOG" id="KOG1416">
    <property type="taxonomic scope" value="Eukaryota"/>
</dbReference>
<protein>
    <submittedName>
        <fullName evidence="1">SAM-dependent RNA methyltransferase, putative</fullName>
    </submittedName>
</protein>
<dbReference type="GO" id="GO:0035241">
    <property type="term" value="F:protein-arginine omega-N monomethyltransferase activity"/>
    <property type="evidence" value="ECO:0007669"/>
    <property type="project" value="TreeGrafter"/>
</dbReference>
<sequence>MDTQQTQFPRKYFIIEQVDQGLYDWALCEYFNMLRYLQKTNAKLVFTNSSYFEDPTSDENEDYKKNYQQLQEEHEKRGGNMIIELKEKIGKYIQNQEKLEFEDEKKNEKISVPFKKVILLDMRAEKELQPSDLENYDAFVFGGILGDHPPKDRTKELRNEGFELRKLTKIQMSTDTAVLASKIIMYDKVKLEDIPFVEEPEIEKKDQKGKITESCQMEGFTYVSAQYDPENSVFVNDPSLRNEPLMHPKIKNELLFVDFDFS</sequence>
<dbReference type="Proteomes" id="UP000009168">
    <property type="component" value="Unassembled WGS sequence"/>
</dbReference>
<keyword evidence="2" id="KW-1185">Reference proteome</keyword>
<keyword evidence="1" id="KW-0489">Methyltransferase</keyword>
<reference evidence="2" key="1">
    <citation type="journal article" date="2006" name="PLoS Biol.">
        <title>Macronuclear genome sequence of the ciliate Tetrahymena thermophila, a model eukaryote.</title>
        <authorList>
            <person name="Eisen J.A."/>
            <person name="Coyne R.S."/>
            <person name="Wu M."/>
            <person name="Wu D."/>
            <person name="Thiagarajan M."/>
            <person name="Wortman J.R."/>
            <person name="Badger J.H."/>
            <person name="Ren Q."/>
            <person name="Amedeo P."/>
            <person name="Jones K.M."/>
            <person name="Tallon L.J."/>
            <person name="Delcher A.L."/>
            <person name="Salzberg S.L."/>
            <person name="Silva J.C."/>
            <person name="Haas B.J."/>
            <person name="Majoros W.H."/>
            <person name="Farzad M."/>
            <person name="Carlton J.M."/>
            <person name="Smith R.K. Jr."/>
            <person name="Garg J."/>
            <person name="Pearlman R.E."/>
            <person name="Karrer K.M."/>
            <person name="Sun L."/>
            <person name="Manning G."/>
            <person name="Elde N.C."/>
            <person name="Turkewitz A.P."/>
            <person name="Asai D.J."/>
            <person name="Wilkes D.E."/>
            <person name="Wang Y."/>
            <person name="Cai H."/>
            <person name="Collins K."/>
            <person name="Stewart B.A."/>
            <person name="Lee S.R."/>
            <person name="Wilamowska K."/>
            <person name="Weinberg Z."/>
            <person name="Ruzzo W.L."/>
            <person name="Wloga D."/>
            <person name="Gaertig J."/>
            <person name="Frankel J."/>
            <person name="Tsao C.-C."/>
            <person name="Gorovsky M.A."/>
            <person name="Keeling P.J."/>
            <person name="Waller R.F."/>
            <person name="Patron N.J."/>
            <person name="Cherry J.M."/>
            <person name="Stover N.A."/>
            <person name="Krieger C.J."/>
            <person name="del Toro C."/>
            <person name="Ryder H.F."/>
            <person name="Williamson S.C."/>
            <person name="Barbeau R.A."/>
            <person name="Hamilton E.P."/>
            <person name="Orias E."/>
        </authorList>
    </citation>
    <scope>NUCLEOTIDE SEQUENCE [LARGE SCALE GENOMIC DNA]</scope>
    <source>
        <strain evidence="2">SB210</strain>
    </source>
</reference>
<gene>
    <name evidence="1" type="ORF">TTHERM_000522689</name>
</gene>
<dbReference type="PANTHER" id="PTHR35517">
    <property type="entry name" value="PROTEIN ARGININE N-METHYLTRANSFERASE SFM1"/>
    <property type="match status" value="1"/>
</dbReference>
<dbReference type="PANTHER" id="PTHR35517:SF1">
    <property type="entry name" value="PROTEIN ARGININE N-METHYLTRANSFERASE SFM1"/>
    <property type="match status" value="1"/>
</dbReference>
<evidence type="ECO:0000313" key="2">
    <source>
        <dbReference type="Proteomes" id="UP000009168"/>
    </source>
</evidence>
<organism evidence="1 2">
    <name type="scientific">Tetrahymena thermophila (strain SB210)</name>
    <dbReference type="NCBI Taxonomy" id="312017"/>
    <lineage>
        <taxon>Eukaryota</taxon>
        <taxon>Sar</taxon>
        <taxon>Alveolata</taxon>
        <taxon>Ciliophora</taxon>
        <taxon>Intramacronucleata</taxon>
        <taxon>Oligohymenophorea</taxon>
        <taxon>Hymenostomatida</taxon>
        <taxon>Tetrahymenina</taxon>
        <taxon>Tetrahymenidae</taxon>
        <taxon>Tetrahymena</taxon>
    </lineage>
</organism>
<dbReference type="Pfam" id="PF04252">
    <property type="entry name" value="SFM1-like"/>
    <property type="match status" value="1"/>
</dbReference>
<dbReference type="EMBL" id="GG662717">
    <property type="protein sequence ID" value="EWS74688.1"/>
    <property type="molecule type" value="Genomic_DNA"/>
</dbReference>
<dbReference type="OrthoDB" id="373498at2759"/>
<proteinExistence type="predicted"/>
<dbReference type="FunCoup" id="W7XDG7">
    <property type="interactions" value="2"/>
</dbReference>